<organism evidence="1">
    <name type="scientific">uncultured Caudovirales phage</name>
    <dbReference type="NCBI Taxonomy" id="2100421"/>
    <lineage>
        <taxon>Viruses</taxon>
        <taxon>Duplodnaviria</taxon>
        <taxon>Heunggongvirae</taxon>
        <taxon>Uroviricota</taxon>
        <taxon>Caudoviricetes</taxon>
        <taxon>Peduoviridae</taxon>
        <taxon>Maltschvirus</taxon>
        <taxon>Maltschvirus maltsch</taxon>
    </lineage>
</organism>
<evidence type="ECO:0000313" key="1">
    <source>
        <dbReference type="EMBL" id="CAB4166361.1"/>
    </source>
</evidence>
<accession>A0A6J5PAC4</accession>
<reference evidence="1" key="1">
    <citation type="submission" date="2020-04" db="EMBL/GenBank/DDBJ databases">
        <authorList>
            <person name="Chiriac C."/>
            <person name="Salcher M."/>
            <person name="Ghai R."/>
            <person name="Kavagutti S V."/>
        </authorList>
    </citation>
    <scope>NUCLEOTIDE SEQUENCE</scope>
</reference>
<protein>
    <submittedName>
        <fullName evidence="1">Uncharacterized protein</fullName>
    </submittedName>
</protein>
<proteinExistence type="predicted"/>
<gene>
    <name evidence="1" type="ORF">UFOVP837_21</name>
</gene>
<sequence length="617" mass="65356">MKRIQTATIAAPGFLGLNTQESSIQLSSGYALKAQNCVIDRYGRIGARRGWTTVNSAVNTDLGAANPVEFIFEMIDVGGNQTISAGNNKLFTGTTTMTTKTVRTQANTADVSYTITGNNWQATALPYGDGSAAVSHAYMVQTGHPVLVFHNLPTPGTGATFSVTTVSSGAITAVSVTAAGSGYGVGDILTMSGGSGSGAKLTVATLSGTGVATVTISTPGTGYTAGNSLTSTVTTIANPHSHSGSFGFQQLGDIGTLPTGYSIADFKPNCALAAYGRIWMADLVGDRQTVYFSRLLDGSDFQGGDSGSLSINSVFPNNDQIIALAAHNGFLIIFGRNNIAIYSNPIDVTSLALADFIPNVGCIARDSVQNTGTDIVFLSDSGVRSLQRVIQEKSLPMRDMSKNVRDDLIAAVASETASTIKSVYYDRDAFYLLTLPATKVTYCFDMRGALQDGSARVTIWDSLDPKALFVNQSKELLLGKPGYIGKYFGHLDNASTYRLQYYTNYFDFGSPTALKVLKKIGFVVIGGSGDAVAIKWGFDYKENYNSETKLLDTGVVYEYNIGEYNIAEFSNGVVLDQFQINAGGNGAVMQLGLEAELNGDPLSIQKIDVYVAQGKTV</sequence>
<dbReference type="EMBL" id="LR796782">
    <property type="protein sequence ID" value="CAB4166361.1"/>
    <property type="molecule type" value="Genomic_DNA"/>
</dbReference>
<name>A0A6J5PAC4_9CAUD</name>